<feature type="compositionally biased region" description="Polar residues" evidence="1">
    <location>
        <begin position="836"/>
        <end position="849"/>
    </location>
</feature>
<feature type="region of interest" description="Disordered" evidence="1">
    <location>
        <begin position="118"/>
        <end position="140"/>
    </location>
</feature>
<feature type="compositionally biased region" description="Acidic residues" evidence="1">
    <location>
        <begin position="820"/>
        <end position="834"/>
    </location>
</feature>
<gene>
    <name evidence="2" type="ORF">N8I77_007853</name>
</gene>
<feature type="region of interest" description="Disordered" evidence="1">
    <location>
        <begin position="603"/>
        <end position="629"/>
    </location>
</feature>
<keyword evidence="3" id="KW-1185">Reference proteome</keyword>
<dbReference type="AlphaFoldDB" id="A0AAD9SCM3"/>
<dbReference type="InterPro" id="IPR018822">
    <property type="entry name" value="UPF0646"/>
</dbReference>
<reference evidence="2" key="1">
    <citation type="submission" date="2023-06" db="EMBL/GenBank/DDBJ databases">
        <authorList>
            <person name="Noh H."/>
        </authorList>
    </citation>
    <scope>NUCLEOTIDE SEQUENCE</scope>
    <source>
        <strain evidence="2">DUCC20226</strain>
    </source>
</reference>
<dbReference type="Pfam" id="PF10336">
    <property type="entry name" value="DUF2420"/>
    <property type="match status" value="1"/>
</dbReference>
<feature type="region of interest" description="Disordered" evidence="1">
    <location>
        <begin position="749"/>
        <end position="787"/>
    </location>
</feature>
<feature type="compositionally biased region" description="Acidic residues" evidence="1">
    <location>
        <begin position="20"/>
        <end position="35"/>
    </location>
</feature>
<sequence>MMEAVAEEQGHLEANKGAGFEDDTVNVIQDEEFDFDIGGNEENLEALGGLESTDEGLTYQTEGNDTLDDAHTHSSQGQGTHEAVDEFYEDRMPDQVQDQHDLEVSTFDASADTEDVDQAYQGDPLGSNTEGENVHHADEAQYGESEKYQEEIYYEETAEELGSFVDAGQRDEEEVVQSTTVVTEHFEYPHQEEERFENEAPVGGASAEETVEMQAVDEEQLPVESDHLDKVIEDEALMAEPRREEFARNTSPEHDSNLVDTVVSQAAIETVDALEDVDDQKAEESKHLEEHPRVRVSYGTAEFYLFAESPDADPDDYFFENTDILDQALSKFLPGLRQVISEDLQASDELFVKVDGLGLEFGEATTKDFLEQTTFGQVLELYDRLVKLDDIDSETPELYIYLETRPNCLHRLAELTNSANEGRGLSQVAFYYEGTPDFVAVEDESNDYDEGGQAVDSDDVSFDEFHAQAEGNLSASHQTGQPYNPFRLSESQQQVINTSNSSGVEGEVVNDSVNELLSAEADQDHPDYDEDDNHASVSGEAAQDEFGLVATDALHDESADGSHQDADMVPGEDEDLTAEAMDDESDGEHYAEDGLVGKEEVAGAEENAEAGNEHSQGDDGPTDGENLSSLELSGCTASTEICDCAFCMSGQPTAIGIAGNVLVESEGTRRVSEHRLVEVALIDAQQALVATGDWSSNLPSTVNTQDPLAANHGYYNHKQRTPADFKIQDYNAAENDDYLDIGATEEEPAESAVFAASAGTPGPTSHNSSATATLDGEGHGHGDETSASQALADADNLIQTLSQPELGSPERQTDEIHWNDDDDNDNDNDEDEFDIGNQNQTDLSPSSLSVKRGRQADEDDVGLGDDSTAKRRRT</sequence>
<dbReference type="Proteomes" id="UP001265746">
    <property type="component" value="Unassembled WGS sequence"/>
</dbReference>
<feature type="compositionally biased region" description="Polar residues" evidence="1">
    <location>
        <begin position="762"/>
        <end position="772"/>
    </location>
</feature>
<name>A0AAD9SCM3_PHOAM</name>
<organism evidence="2 3">
    <name type="scientific">Phomopsis amygdali</name>
    <name type="common">Fusicoccum amygdali</name>
    <dbReference type="NCBI Taxonomy" id="1214568"/>
    <lineage>
        <taxon>Eukaryota</taxon>
        <taxon>Fungi</taxon>
        <taxon>Dikarya</taxon>
        <taxon>Ascomycota</taxon>
        <taxon>Pezizomycotina</taxon>
        <taxon>Sordariomycetes</taxon>
        <taxon>Sordariomycetidae</taxon>
        <taxon>Diaporthales</taxon>
        <taxon>Diaporthaceae</taxon>
        <taxon>Diaporthe</taxon>
    </lineage>
</organism>
<feature type="region of interest" description="Disordered" evidence="1">
    <location>
        <begin position="803"/>
        <end position="874"/>
    </location>
</feature>
<evidence type="ECO:0000313" key="2">
    <source>
        <dbReference type="EMBL" id="KAK2604966.1"/>
    </source>
</evidence>
<evidence type="ECO:0000313" key="3">
    <source>
        <dbReference type="Proteomes" id="UP001265746"/>
    </source>
</evidence>
<accession>A0AAD9SCM3</accession>
<feature type="region of interest" description="Disordered" evidence="1">
    <location>
        <begin position="1"/>
        <end position="81"/>
    </location>
</feature>
<evidence type="ECO:0000256" key="1">
    <source>
        <dbReference type="SAM" id="MobiDB-lite"/>
    </source>
</evidence>
<feature type="compositionally biased region" description="Low complexity" evidence="1">
    <location>
        <begin position="38"/>
        <end position="51"/>
    </location>
</feature>
<protein>
    <submittedName>
        <fullName evidence="2">Uncharacterized protein</fullName>
    </submittedName>
</protein>
<proteinExistence type="predicted"/>
<dbReference type="EMBL" id="JAUJFL010000004">
    <property type="protein sequence ID" value="KAK2604966.1"/>
    <property type="molecule type" value="Genomic_DNA"/>
</dbReference>
<comment type="caution">
    <text evidence="2">The sequence shown here is derived from an EMBL/GenBank/DDBJ whole genome shotgun (WGS) entry which is preliminary data.</text>
</comment>